<dbReference type="OrthoDB" id="9768177at2"/>
<dbReference type="InterPro" id="IPR023996">
    <property type="entry name" value="TonB-dep_OMP_SusC/RagA"/>
</dbReference>
<evidence type="ECO:0000256" key="1">
    <source>
        <dbReference type="ARBA" id="ARBA00004571"/>
    </source>
</evidence>
<dbReference type="NCBIfam" id="TIGR04057">
    <property type="entry name" value="SusC_RagA_signa"/>
    <property type="match status" value="1"/>
</dbReference>
<dbReference type="InterPro" id="IPR023997">
    <property type="entry name" value="TonB-dep_OMP_SusC/RagA_CS"/>
</dbReference>
<keyword evidence="4 7" id="KW-0812">Transmembrane</keyword>
<evidence type="ECO:0000256" key="3">
    <source>
        <dbReference type="ARBA" id="ARBA00022452"/>
    </source>
</evidence>
<dbReference type="Gene3D" id="3.55.50.30">
    <property type="match status" value="1"/>
</dbReference>
<dbReference type="PROSITE" id="PS52016">
    <property type="entry name" value="TONB_DEPENDENT_REC_3"/>
    <property type="match status" value="1"/>
</dbReference>
<evidence type="ECO:0000313" key="9">
    <source>
        <dbReference type="EMBL" id="AGA78226.1"/>
    </source>
</evidence>
<evidence type="ECO:0000256" key="6">
    <source>
        <dbReference type="ARBA" id="ARBA00023237"/>
    </source>
</evidence>
<name>L0FZP3_ECHVK</name>
<comment type="similarity">
    <text evidence="7">Belongs to the TonB-dependent receptor family.</text>
</comment>
<dbReference type="EMBL" id="CP003346">
    <property type="protein sequence ID" value="AGA78226.1"/>
    <property type="molecule type" value="Genomic_DNA"/>
</dbReference>
<evidence type="ECO:0000259" key="8">
    <source>
        <dbReference type="Pfam" id="PF07715"/>
    </source>
</evidence>
<dbReference type="InterPro" id="IPR037066">
    <property type="entry name" value="Plug_dom_sf"/>
</dbReference>
<keyword evidence="10" id="KW-1185">Reference proteome</keyword>
<comment type="subcellular location">
    <subcellularLocation>
        <location evidence="1 7">Cell outer membrane</location>
        <topology evidence="1 7">Multi-pass membrane protein</topology>
    </subcellularLocation>
</comment>
<dbReference type="Proteomes" id="UP000010796">
    <property type="component" value="Chromosome"/>
</dbReference>
<dbReference type="KEGG" id="evi:Echvi_1972"/>
<organism evidence="9 10">
    <name type="scientific">Echinicola vietnamensis (strain DSM 17526 / LMG 23754 / KMM 6221)</name>
    <dbReference type="NCBI Taxonomy" id="926556"/>
    <lineage>
        <taxon>Bacteria</taxon>
        <taxon>Pseudomonadati</taxon>
        <taxon>Bacteroidota</taxon>
        <taxon>Cytophagia</taxon>
        <taxon>Cytophagales</taxon>
        <taxon>Cyclobacteriaceae</taxon>
        <taxon>Echinicola</taxon>
    </lineage>
</organism>
<dbReference type="eggNOG" id="COG4771">
    <property type="taxonomic scope" value="Bacteria"/>
</dbReference>
<dbReference type="InterPro" id="IPR039426">
    <property type="entry name" value="TonB-dep_rcpt-like"/>
</dbReference>
<evidence type="ECO:0000256" key="5">
    <source>
        <dbReference type="ARBA" id="ARBA00023136"/>
    </source>
</evidence>
<evidence type="ECO:0000256" key="4">
    <source>
        <dbReference type="ARBA" id="ARBA00022692"/>
    </source>
</evidence>
<accession>L0FZP3</accession>
<dbReference type="Gene3D" id="2.40.170.20">
    <property type="entry name" value="TonB-dependent receptor, beta-barrel domain"/>
    <property type="match status" value="1"/>
</dbReference>
<dbReference type="InterPro" id="IPR036942">
    <property type="entry name" value="Beta-barrel_TonB_sf"/>
</dbReference>
<dbReference type="Gene3D" id="2.170.130.10">
    <property type="entry name" value="TonB-dependent receptor, plug domain"/>
    <property type="match status" value="1"/>
</dbReference>
<keyword evidence="5 7" id="KW-0472">Membrane</keyword>
<keyword evidence="3 7" id="KW-1134">Transmembrane beta strand</keyword>
<dbReference type="HOGENOM" id="CLU_004317_0_1_10"/>
<proteinExistence type="inferred from homology"/>
<dbReference type="NCBIfam" id="TIGR04056">
    <property type="entry name" value="OMP_RagA_SusC"/>
    <property type="match status" value="1"/>
</dbReference>
<dbReference type="InterPro" id="IPR008969">
    <property type="entry name" value="CarboxyPept-like_regulatory"/>
</dbReference>
<keyword evidence="2 7" id="KW-0813">Transport</keyword>
<gene>
    <name evidence="9" type="ordered locus">Echvi_1972</name>
</gene>
<sequence length="1201" mass="135230">MKKTLLLHAEKGGCGSLYSLSTLSYLHRIQFLASSFGRKVMLIMKWSVFIIGMICYTSSALIAEEVKGQSLLESKVTIQLKEQTLKSALDQISKASGISFVYSGKLARSKATVSLTAEGIPLRKVLDDILKGLPFSYQSLGSEILFQYDPDQIKESNTLLEKEIKGKILTSNGLPIVGASIQIKGTHKGTFTDKEGAFTLTGVQEDDVLVISMIGFERKEIESSDVGGESLSISLKESIGEMEAFTVSTGYESIPEERATGSFEHVDNQLLNRQVSTDVIGRLKAIAPSILFDERDGETRLTIRGRSTIFGDDSPLIILDNFPYEGDLDNINPNDIESISVLKDAAAASIWGVRAGNGVIVITTKQGKNNLPPSLEFNSNLTIGEKPDLFYRPQMSSSDFIDVETFLFEKGYYDADLTNSETYPMITPVVEILEKGRQGEISPEEAVRSIDNLRDVDIRNDYLKHFYRPSTKQQYALNLKGGNENYRYFFSAGYDKNLLEEKGNDYERISLRSSQTFTPFKDFDITGSITYTRSMRNDNNTLNDARQNIEYPYAKLADSEGLPLSVLRDYRSSFIKNSLQEGFLNWSYYPLDEINLTSKKSSLENIRASTSVAWKITKHFKIKGQYLFENQGVVNETLRGQDSYYVRNLVNNFSEPTGDGVNRNLPLGDILYFSQNSILSHNGRFQGEYNYFEGDHFITALAGVEARQVDGAGYGNVYYGYDRQLGTSANIDHVGYYRLYPSGNYTNISDETTIQGTSDRFRSYFSNIAYTYKDRYTFSASGRIDQSNLFGVNSNQRSVPLWSVGSKWDVNKEGFYNLDWLSQLTLRATYGYSGNIDNSVTAYTTANFTTATYTFRQSAFIVNPPNPNLRWEKSGMLNLGLDFKALEGRIWGSFEYFKRNATDIIGQAPLNPTVGLLSYRGNVADMSGKGWDLVLNSTNINSRINWQTQFQLSHATDKVTNYEVKATTISNLFTDASISRAPVYVQPIEGRPLFGIYSYPWAGLNPETGAPQGYLNGKVSTDYSSIFLLENTPIEDLVYHGPAMPTLFGALRNTFEYRGWAFSFNIACRFGYYFRRSSINYSSLFQNRTGHKDYATRWKEPGDEMHTNVPSLIYPASTNRDLFYGRSEVLVEKGDHIRLQDINLSYHFKELPSRWKIQGAKIYIYANNLGLLWTANEHGIDPDFPQIPLPRTISFGINASF</sequence>
<feature type="domain" description="TonB-dependent receptor plug" evidence="8">
    <location>
        <begin position="257"/>
        <end position="359"/>
    </location>
</feature>
<dbReference type="SUPFAM" id="SSF56935">
    <property type="entry name" value="Porins"/>
    <property type="match status" value="1"/>
</dbReference>
<evidence type="ECO:0000256" key="2">
    <source>
        <dbReference type="ARBA" id="ARBA00022448"/>
    </source>
</evidence>
<evidence type="ECO:0000313" key="10">
    <source>
        <dbReference type="Proteomes" id="UP000010796"/>
    </source>
</evidence>
<keyword evidence="6 7" id="KW-0998">Cell outer membrane</keyword>
<dbReference type="eggNOG" id="COG4206">
    <property type="taxonomic scope" value="Bacteria"/>
</dbReference>
<dbReference type="InterPro" id="IPR012910">
    <property type="entry name" value="Plug_dom"/>
</dbReference>
<dbReference type="Gene3D" id="2.60.40.1120">
    <property type="entry name" value="Carboxypeptidase-like, regulatory domain"/>
    <property type="match status" value="1"/>
</dbReference>
<dbReference type="GO" id="GO:0009279">
    <property type="term" value="C:cell outer membrane"/>
    <property type="evidence" value="ECO:0007669"/>
    <property type="project" value="UniProtKB-SubCell"/>
</dbReference>
<reference evidence="10" key="1">
    <citation type="submission" date="2012-02" db="EMBL/GenBank/DDBJ databases">
        <title>The complete genome of Echinicola vietnamensis DSM 17526.</title>
        <authorList>
            <person name="Lucas S."/>
            <person name="Copeland A."/>
            <person name="Lapidus A."/>
            <person name="Glavina del Rio T."/>
            <person name="Dalin E."/>
            <person name="Tice H."/>
            <person name="Bruce D."/>
            <person name="Goodwin L."/>
            <person name="Pitluck S."/>
            <person name="Peters L."/>
            <person name="Ovchinnikova G."/>
            <person name="Teshima H."/>
            <person name="Kyrpides N."/>
            <person name="Mavromatis K."/>
            <person name="Ivanova N."/>
            <person name="Brettin T."/>
            <person name="Detter J.C."/>
            <person name="Han C."/>
            <person name="Larimer F."/>
            <person name="Land M."/>
            <person name="Hauser L."/>
            <person name="Markowitz V."/>
            <person name="Cheng J.-F."/>
            <person name="Hugenholtz P."/>
            <person name="Woyke T."/>
            <person name="Wu D."/>
            <person name="Brambilla E."/>
            <person name="Klenk H.-P."/>
            <person name="Eisen J.A."/>
        </authorList>
    </citation>
    <scope>NUCLEOTIDE SEQUENCE [LARGE SCALE GENOMIC DNA]</scope>
    <source>
        <strain evidence="10">DSM 17526 / LMG 23754 / KMM 6221</strain>
    </source>
</reference>
<dbReference type="PATRIC" id="fig|926556.3.peg.2089"/>
<protein>
    <submittedName>
        <fullName evidence="9">TonB-linked outer membrane protein, SusC/RagA family</fullName>
    </submittedName>
</protein>
<dbReference type="Pfam" id="PF07715">
    <property type="entry name" value="Plug"/>
    <property type="match status" value="1"/>
</dbReference>
<dbReference type="STRING" id="926556.Echvi_1972"/>
<dbReference type="AlphaFoldDB" id="L0FZP3"/>
<evidence type="ECO:0000256" key="7">
    <source>
        <dbReference type="PROSITE-ProRule" id="PRU01360"/>
    </source>
</evidence>
<dbReference type="RefSeq" id="WP_015265787.1">
    <property type="nucleotide sequence ID" value="NC_019904.1"/>
</dbReference>
<dbReference type="Pfam" id="PF13715">
    <property type="entry name" value="CarbopepD_reg_2"/>
    <property type="match status" value="1"/>
</dbReference>
<dbReference type="SUPFAM" id="SSF49464">
    <property type="entry name" value="Carboxypeptidase regulatory domain-like"/>
    <property type="match status" value="1"/>
</dbReference>